<dbReference type="EMBL" id="MT142914">
    <property type="protein sequence ID" value="QJA90466.1"/>
    <property type="molecule type" value="Genomic_DNA"/>
</dbReference>
<evidence type="ECO:0000313" key="2">
    <source>
        <dbReference type="EMBL" id="QJA81366.1"/>
    </source>
</evidence>
<evidence type="ECO:0000256" key="1">
    <source>
        <dbReference type="SAM" id="MobiDB-lite"/>
    </source>
</evidence>
<feature type="region of interest" description="Disordered" evidence="1">
    <location>
        <begin position="43"/>
        <end position="72"/>
    </location>
</feature>
<evidence type="ECO:0000313" key="3">
    <source>
        <dbReference type="EMBL" id="QJA90466.1"/>
    </source>
</evidence>
<sequence>MRGYIRAVFQDKMGLQWEIEFCDIEDPAEDEKVRVRIHKLRDRILGSNDPERNGEGPKPESDCKRSGGHPCM</sequence>
<name>A0A6M3KHC5_9ZZZZ</name>
<accession>A0A6M3KHC5</accession>
<dbReference type="EMBL" id="MT142456">
    <property type="protein sequence ID" value="QJA81366.1"/>
    <property type="molecule type" value="Genomic_DNA"/>
</dbReference>
<proteinExistence type="predicted"/>
<feature type="compositionally biased region" description="Basic and acidic residues" evidence="1">
    <location>
        <begin position="49"/>
        <end position="65"/>
    </location>
</feature>
<protein>
    <submittedName>
        <fullName evidence="2">Uncharacterized protein</fullName>
    </submittedName>
</protein>
<organism evidence="2">
    <name type="scientific">viral metagenome</name>
    <dbReference type="NCBI Taxonomy" id="1070528"/>
    <lineage>
        <taxon>unclassified sequences</taxon>
        <taxon>metagenomes</taxon>
        <taxon>organismal metagenomes</taxon>
    </lineage>
</organism>
<dbReference type="AlphaFoldDB" id="A0A6M3KHC5"/>
<reference evidence="2" key="1">
    <citation type="submission" date="2020-03" db="EMBL/GenBank/DDBJ databases">
        <title>The deep terrestrial virosphere.</title>
        <authorList>
            <person name="Holmfeldt K."/>
            <person name="Nilsson E."/>
            <person name="Simone D."/>
            <person name="Lopez-Fernandez M."/>
            <person name="Wu X."/>
            <person name="de Brujin I."/>
            <person name="Lundin D."/>
            <person name="Andersson A."/>
            <person name="Bertilsson S."/>
            <person name="Dopson M."/>
        </authorList>
    </citation>
    <scope>NUCLEOTIDE SEQUENCE</scope>
    <source>
        <strain evidence="2">MM415A00551</strain>
        <strain evidence="3">MM415B02373</strain>
    </source>
</reference>
<gene>
    <name evidence="2" type="ORF">MM415A00551_0027</name>
    <name evidence="3" type="ORF">MM415B02373_0007</name>
</gene>